<evidence type="ECO:0000256" key="3">
    <source>
        <dbReference type="SAM" id="MobiDB-lite"/>
    </source>
</evidence>
<dbReference type="Proteomes" id="UP000298663">
    <property type="component" value="Unassembled WGS sequence"/>
</dbReference>
<evidence type="ECO:0000256" key="2">
    <source>
        <dbReference type="ARBA" id="ARBA00022737"/>
    </source>
</evidence>
<proteinExistence type="predicted"/>
<reference evidence="4 5" key="2">
    <citation type="journal article" date="2019" name="G3 (Bethesda)">
        <title>Hybrid Assembly of the Genome of the Entomopathogenic Nematode Steinernema carpocapsae Identifies the X-Chromosome.</title>
        <authorList>
            <person name="Serra L."/>
            <person name="Macchietto M."/>
            <person name="Macias-Munoz A."/>
            <person name="McGill C.J."/>
            <person name="Rodriguez I.M."/>
            <person name="Rodriguez B."/>
            <person name="Murad R."/>
            <person name="Mortazavi A."/>
        </authorList>
    </citation>
    <scope>NUCLEOTIDE SEQUENCE [LARGE SCALE GENOMIC DNA]</scope>
    <source>
        <strain evidence="4 5">ALL</strain>
    </source>
</reference>
<dbReference type="STRING" id="34508.A0A4U5NWD1"/>
<feature type="region of interest" description="Disordered" evidence="3">
    <location>
        <begin position="57"/>
        <end position="78"/>
    </location>
</feature>
<gene>
    <name evidence="4" type="ORF">L596_012133</name>
</gene>
<feature type="compositionally biased region" description="Basic and acidic residues" evidence="3">
    <location>
        <begin position="68"/>
        <end position="78"/>
    </location>
</feature>
<reference evidence="4 5" key="1">
    <citation type="journal article" date="2015" name="Genome Biol.">
        <title>Comparative genomics of Steinernema reveals deeply conserved gene regulatory networks.</title>
        <authorList>
            <person name="Dillman A.R."/>
            <person name="Macchietto M."/>
            <person name="Porter C.F."/>
            <person name="Rogers A."/>
            <person name="Williams B."/>
            <person name="Antoshechkin I."/>
            <person name="Lee M.M."/>
            <person name="Goodwin Z."/>
            <person name="Lu X."/>
            <person name="Lewis E.E."/>
            <person name="Goodrich-Blair H."/>
            <person name="Stock S.P."/>
            <person name="Adams B.J."/>
            <person name="Sternberg P.W."/>
            <person name="Mortazavi A."/>
        </authorList>
    </citation>
    <scope>NUCLEOTIDE SEQUENCE [LARGE SCALE GENOMIC DNA]</scope>
    <source>
        <strain evidence="4 5">ALL</strain>
    </source>
</reference>
<feature type="region of interest" description="Disordered" evidence="3">
    <location>
        <begin position="24"/>
        <end position="43"/>
    </location>
</feature>
<comment type="caution">
    <text evidence="4">The sequence shown here is derived from an EMBL/GenBank/DDBJ whole genome shotgun (WGS) entry which is preliminary data.</text>
</comment>
<dbReference type="InterPro" id="IPR001611">
    <property type="entry name" value="Leu-rich_rpt"/>
</dbReference>
<sequence>MRLNAKRALLRYAVLQIPGESLRRERNRVGGAEERKPGARAARDVLHGAAGARRAEVFHPPPLPEAPGPRHHESAPAWERRRLPRGVVDCDSVLSDISGIEQCHRLQRIYAFDNIISSGAPLEALTDLKELWIQDNCLTDLSFLHSLSNLNVLKIGGKQLSDMTIRTVLEWPGKLQTLNAASDSRKSLQSLIPLEECSMLRKVNLGGDSEGYFMWIGCHFPFLEYLDDDKLEDKFVPFYLVSFLWSNEF</sequence>
<protein>
    <recommendedName>
        <fullName evidence="6">Dynein assembly factor 1, axonemal homolog</fullName>
    </recommendedName>
</protein>
<dbReference type="PANTHER" id="PTHR46652">
    <property type="entry name" value="LEUCINE-RICH REPEAT AND IQ DOMAIN-CONTAINING PROTEIN 1-RELATED"/>
    <property type="match status" value="1"/>
</dbReference>
<evidence type="ECO:0000313" key="5">
    <source>
        <dbReference type="Proteomes" id="UP000298663"/>
    </source>
</evidence>
<evidence type="ECO:0000256" key="1">
    <source>
        <dbReference type="ARBA" id="ARBA00022614"/>
    </source>
</evidence>
<keyword evidence="5" id="KW-1185">Reference proteome</keyword>
<dbReference type="PROSITE" id="PS51450">
    <property type="entry name" value="LRR"/>
    <property type="match status" value="1"/>
</dbReference>
<dbReference type="EMBL" id="AZBU02000003">
    <property type="protein sequence ID" value="TKR87786.1"/>
    <property type="molecule type" value="Genomic_DNA"/>
</dbReference>
<keyword evidence="1" id="KW-0433">Leucine-rich repeat</keyword>
<organism evidence="4 5">
    <name type="scientific">Steinernema carpocapsae</name>
    <name type="common">Entomopathogenic nematode</name>
    <dbReference type="NCBI Taxonomy" id="34508"/>
    <lineage>
        <taxon>Eukaryota</taxon>
        <taxon>Metazoa</taxon>
        <taxon>Ecdysozoa</taxon>
        <taxon>Nematoda</taxon>
        <taxon>Chromadorea</taxon>
        <taxon>Rhabditida</taxon>
        <taxon>Tylenchina</taxon>
        <taxon>Panagrolaimomorpha</taxon>
        <taxon>Strongyloidoidea</taxon>
        <taxon>Steinernematidae</taxon>
        <taxon>Steinernema</taxon>
    </lineage>
</organism>
<dbReference type="Gene3D" id="3.80.10.10">
    <property type="entry name" value="Ribonuclease Inhibitor"/>
    <property type="match status" value="1"/>
</dbReference>
<dbReference type="SUPFAM" id="SSF52075">
    <property type="entry name" value="Outer arm dynein light chain 1"/>
    <property type="match status" value="1"/>
</dbReference>
<dbReference type="AlphaFoldDB" id="A0A4U5NWD1"/>
<evidence type="ECO:0000313" key="4">
    <source>
        <dbReference type="EMBL" id="TKR87786.1"/>
    </source>
</evidence>
<evidence type="ECO:0008006" key="6">
    <source>
        <dbReference type="Google" id="ProtNLM"/>
    </source>
</evidence>
<name>A0A4U5NWD1_STECR</name>
<accession>A0A4U5NWD1</accession>
<dbReference type="OrthoDB" id="1904536at2759"/>
<keyword evidence="2" id="KW-0677">Repeat</keyword>
<dbReference type="PANTHER" id="PTHR46652:SF3">
    <property type="entry name" value="LEUCINE-RICH REPEAT-CONTAINING PROTEIN 9"/>
    <property type="match status" value="1"/>
</dbReference>
<dbReference type="InterPro" id="IPR050836">
    <property type="entry name" value="SDS22/Internalin_LRR"/>
</dbReference>
<dbReference type="InterPro" id="IPR032675">
    <property type="entry name" value="LRR_dom_sf"/>
</dbReference>